<comment type="similarity">
    <text evidence="1">Belongs to the glycosyltransferase 2 family. WaaE/KdtX subfamily.</text>
</comment>
<dbReference type="Gene3D" id="3.90.550.10">
    <property type="entry name" value="Spore Coat Polysaccharide Biosynthesis Protein SpsA, Chain A"/>
    <property type="match status" value="1"/>
</dbReference>
<sequence length="254" mass="28786">MGVSVILITKNEEKHLQACLESVLFADEIIVVDSGSTDRTVEIAQAFGAKVTQTSDWPGFGPQKNRALEEATQPWVLSIDADERVTPELQAEILQVMRADQYQAFEIPRLSSFCGKPIRHSGWWPDYVLRLFKRDAGRFTDVAVHERVQTTAKVARLKSWFMHYPYENMDALITKINRYSGEAAAAMSAKGKRVGIPGLMLHSIWTFIRIYIIRRGFLDGRHGFVLAVAAASGSFFRYSKLMFLNLDKDRDNKP</sequence>
<protein>
    <submittedName>
        <fullName evidence="3">Glycosyltransferase family 2 protein</fullName>
    </submittedName>
</protein>
<keyword evidence="3" id="KW-0808">Transferase</keyword>
<dbReference type="GO" id="GO:0016740">
    <property type="term" value="F:transferase activity"/>
    <property type="evidence" value="ECO:0007669"/>
    <property type="project" value="UniProtKB-KW"/>
</dbReference>
<dbReference type="EMBL" id="JAAGRN010000008">
    <property type="protein sequence ID" value="NDY83903.1"/>
    <property type="molecule type" value="Genomic_DNA"/>
</dbReference>
<name>A0A6B2R1A9_9BURK</name>
<dbReference type="PANTHER" id="PTHR43630">
    <property type="entry name" value="POLY-BETA-1,6-N-ACETYL-D-GLUCOSAMINE SYNTHASE"/>
    <property type="match status" value="1"/>
</dbReference>
<evidence type="ECO:0000259" key="2">
    <source>
        <dbReference type="Pfam" id="PF00535"/>
    </source>
</evidence>
<evidence type="ECO:0000256" key="1">
    <source>
        <dbReference type="ARBA" id="ARBA00038494"/>
    </source>
</evidence>
<dbReference type="InterPro" id="IPR029044">
    <property type="entry name" value="Nucleotide-diphossugar_trans"/>
</dbReference>
<dbReference type="InterPro" id="IPR001173">
    <property type="entry name" value="Glyco_trans_2-like"/>
</dbReference>
<organism evidence="3">
    <name type="scientific">Sheuella amnicola</name>
    <dbReference type="NCBI Taxonomy" id="2707330"/>
    <lineage>
        <taxon>Bacteria</taxon>
        <taxon>Pseudomonadati</taxon>
        <taxon>Pseudomonadota</taxon>
        <taxon>Betaproteobacteria</taxon>
        <taxon>Burkholderiales</taxon>
        <taxon>Alcaligenaceae</taxon>
        <taxon>Sheuella</taxon>
    </lineage>
</organism>
<dbReference type="CDD" id="cd02511">
    <property type="entry name" value="Beta4Glucosyltransferase"/>
    <property type="match status" value="1"/>
</dbReference>
<dbReference type="PANTHER" id="PTHR43630:SF2">
    <property type="entry name" value="GLYCOSYLTRANSFERASE"/>
    <property type="match status" value="1"/>
</dbReference>
<evidence type="ECO:0000313" key="3">
    <source>
        <dbReference type="EMBL" id="NDY83903.1"/>
    </source>
</evidence>
<dbReference type="SUPFAM" id="SSF53448">
    <property type="entry name" value="Nucleotide-diphospho-sugar transferases"/>
    <property type="match status" value="1"/>
</dbReference>
<reference evidence="3" key="1">
    <citation type="submission" date="2020-02" db="EMBL/GenBank/DDBJ databases">
        <authorList>
            <person name="Chen W.-M."/>
        </authorList>
    </citation>
    <scope>NUCLEOTIDE SEQUENCE</scope>
    <source>
        <strain evidence="3">NBD-18</strain>
    </source>
</reference>
<comment type="caution">
    <text evidence="3">The sequence shown here is derived from an EMBL/GenBank/DDBJ whole genome shotgun (WGS) entry which is preliminary data.</text>
</comment>
<dbReference type="AlphaFoldDB" id="A0A6B2R1A9"/>
<dbReference type="Pfam" id="PF00535">
    <property type="entry name" value="Glycos_transf_2"/>
    <property type="match status" value="1"/>
</dbReference>
<accession>A0A6B2R1A9</accession>
<dbReference type="RefSeq" id="WP_163655804.1">
    <property type="nucleotide sequence ID" value="NZ_JAAGRN010000008.1"/>
</dbReference>
<proteinExistence type="inferred from homology"/>
<gene>
    <name evidence="3" type="ORF">G3I67_11745</name>
</gene>
<feature type="domain" description="Glycosyltransferase 2-like" evidence="2">
    <location>
        <begin position="4"/>
        <end position="130"/>
    </location>
</feature>